<proteinExistence type="predicted"/>
<dbReference type="KEGG" id="vg:24366545"/>
<dbReference type="GeneID" id="24366545"/>
<evidence type="ECO:0000313" key="1">
    <source>
        <dbReference type="EMBL" id="ADD25698.1"/>
    </source>
</evidence>
<reference evidence="1 2" key="1">
    <citation type="journal article" date="2010" name="Appl. Environ. Microbiol.">
        <title>Genome organization and characterization of the virulent lactococcal phage 1358 and its similarities to Listeria phages.</title>
        <authorList>
            <person name="Dupuis M.E."/>
            <person name="Moineau S."/>
        </authorList>
    </citation>
    <scope>NUCLEOTIDE SEQUENCE [LARGE SCALE GENOMIC DNA]</scope>
</reference>
<keyword evidence="2" id="KW-1185">Reference proteome</keyword>
<dbReference type="EMBL" id="GQ403788">
    <property type="protein sequence ID" value="ADD25698.1"/>
    <property type="molecule type" value="Genomic_DNA"/>
</dbReference>
<organism evidence="1 2">
    <name type="scientific">Lactococcus phage 1358</name>
    <dbReference type="NCBI Taxonomy" id="741942"/>
    <lineage>
        <taxon>Viruses</taxon>
        <taxon>Duplodnaviria</taxon>
        <taxon>Heunggongvirae</taxon>
        <taxon>Uroviricota</taxon>
        <taxon>Caudoviricetes</taxon>
        <taxon>Whiteheadvirus</taxon>
        <taxon>Whiteheadvirus wv1358</taxon>
    </lineage>
</organism>
<dbReference type="RefSeq" id="YP_009140388.1">
    <property type="nucleotide sequence ID" value="NC_027120.1"/>
</dbReference>
<evidence type="ECO:0000313" key="2">
    <source>
        <dbReference type="Proteomes" id="UP000207683"/>
    </source>
</evidence>
<sequence>METRKPLTDKEKSVAEYHVAHPDARRAECIQQIYRDAKRKTAREMASRLWKREEFKEYVADIALAAAAIKAATTKSDRIFDALMNPRSALAIREIAAHVAALEETLEQGTTPDLVIEGSGKGFTEAREIVRHLTKAEDLSIRRQVINTYQMASKIERDDLKPNAVVNFINVADESIKKGLNTDDILAEFAASDGDDSAPEN</sequence>
<dbReference type="Proteomes" id="UP000207683">
    <property type="component" value="Segment"/>
</dbReference>
<protein>
    <submittedName>
        <fullName evidence="1">Putative terminase small subunit</fullName>
    </submittedName>
</protein>
<accession>D3W0D2</accession>
<name>D3W0D2_9CAUD</name>